<evidence type="ECO:0000313" key="10">
    <source>
        <dbReference type="EMBL" id="NYD53156.1"/>
    </source>
</evidence>
<feature type="transmembrane region" description="Helical" evidence="8">
    <location>
        <begin position="22"/>
        <end position="45"/>
    </location>
</feature>
<dbReference type="GO" id="GO:0016740">
    <property type="term" value="F:transferase activity"/>
    <property type="evidence" value="ECO:0007669"/>
    <property type="project" value="UniProtKB-KW"/>
</dbReference>
<dbReference type="InterPro" id="IPR005490">
    <property type="entry name" value="LD_TPept_cat_dom"/>
</dbReference>
<dbReference type="AlphaFoldDB" id="A0A7Y9ESR1"/>
<keyword evidence="5 6" id="KW-0961">Cell wall biogenesis/degradation</keyword>
<name>A0A7Y9ESR1_9MICO</name>
<keyword evidence="11" id="KW-1185">Reference proteome</keyword>
<dbReference type="GO" id="GO:0008360">
    <property type="term" value="P:regulation of cell shape"/>
    <property type="evidence" value="ECO:0007669"/>
    <property type="project" value="UniProtKB-UniRule"/>
</dbReference>
<dbReference type="UniPathway" id="UPA00219"/>
<dbReference type="Gene3D" id="2.40.440.10">
    <property type="entry name" value="L,D-transpeptidase catalytic domain-like"/>
    <property type="match status" value="1"/>
</dbReference>
<evidence type="ECO:0000256" key="1">
    <source>
        <dbReference type="ARBA" id="ARBA00004752"/>
    </source>
</evidence>
<keyword evidence="2" id="KW-0808">Transferase</keyword>
<dbReference type="SUPFAM" id="SSF141523">
    <property type="entry name" value="L,D-transpeptidase catalytic domain-like"/>
    <property type="match status" value="1"/>
</dbReference>
<keyword evidence="3 6" id="KW-0133">Cell shape</keyword>
<keyword evidence="8" id="KW-0472">Membrane</keyword>
<dbReference type="Pfam" id="PF03734">
    <property type="entry name" value="YkuD"/>
    <property type="match status" value="1"/>
</dbReference>
<dbReference type="RefSeq" id="WP_343045312.1">
    <property type="nucleotide sequence ID" value="NZ_BAABLC010000003.1"/>
</dbReference>
<evidence type="ECO:0000256" key="5">
    <source>
        <dbReference type="ARBA" id="ARBA00023316"/>
    </source>
</evidence>
<evidence type="ECO:0000256" key="3">
    <source>
        <dbReference type="ARBA" id="ARBA00022960"/>
    </source>
</evidence>
<sequence>MTAPETTPPPRHRAPRRLGPRAWTLIAAIGVLALTLIVIVAILLWPRPEPEPAAAPTPPAIASPTTTPTPTPTGFPANTGVYDVSTLPQVDVFAVIPALPVDIAPEAPFAGFTAHAAAPAIPVWADPLGDPVAALPAEYTFDGTTVAVIENQDDWVHVLLTGRQALPSEGSPAQLTGWLRTADVQLSPVDAHVEVSISARTIDIVRNGVPERIATDFAWGADETPTPIGRAFIMMTRVVPEFEYTRGNPMVYLSVQSPTLDGFGGADAAVTAFHYHDERTGPISNGCIRVDEAIIARLAELPQGTGVSIRP</sequence>
<feature type="active site" description="Proton donor/acceptor" evidence="6">
    <location>
        <position position="276"/>
    </location>
</feature>
<evidence type="ECO:0000313" key="11">
    <source>
        <dbReference type="Proteomes" id="UP000552045"/>
    </source>
</evidence>
<dbReference type="Proteomes" id="UP000552045">
    <property type="component" value="Unassembled WGS sequence"/>
</dbReference>
<reference evidence="10 11" key="1">
    <citation type="submission" date="2020-07" db="EMBL/GenBank/DDBJ databases">
        <title>Sequencing the genomes of 1000 actinobacteria strains.</title>
        <authorList>
            <person name="Klenk H.-P."/>
        </authorList>
    </citation>
    <scope>NUCLEOTIDE SEQUENCE [LARGE SCALE GENOMIC DNA]</scope>
    <source>
        <strain evidence="10 11">DSM 22185</strain>
    </source>
</reference>
<comment type="caution">
    <text evidence="10">The sequence shown here is derived from an EMBL/GenBank/DDBJ whole genome shotgun (WGS) entry which is preliminary data.</text>
</comment>
<feature type="domain" description="L,D-TPase catalytic" evidence="9">
    <location>
        <begin position="191"/>
        <end position="310"/>
    </location>
</feature>
<keyword evidence="8" id="KW-0812">Transmembrane</keyword>
<organism evidence="10 11">
    <name type="scientific">Microbacterium pseudoresistens</name>
    <dbReference type="NCBI Taxonomy" id="640634"/>
    <lineage>
        <taxon>Bacteria</taxon>
        <taxon>Bacillati</taxon>
        <taxon>Actinomycetota</taxon>
        <taxon>Actinomycetes</taxon>
        <taxon>Micrococcales</taxon>
        <taxon>Microbacteriaceae</taxon>
        <taxon>Microbacterium</taxon>
    </lineage>
</organism>
<dbReference type="EMBL" id="JACCBH010000001">
    <property type="protein sequence ID" value="NYD53156.1"/>
    <property type="molecule type" value="Genomic_DNA"/>
</dbReference>
<evidence type="ECO:0000256" key="4">
    <source>
        <dbReference type="ARBA" id="ARBA00022984"/>
    </source>
</evidence>
<dbReference type="PROSITE" id="PS52029">
    <property type="entry name" value="LD_TPASE"/>
    <property type="match status" value="1"/>
</dbReference>
<keyword evidence="8" id="KW-1133">Transmembrane helix</keyword>
<accession>A0A7Y9ESR1</accession>
<gene>
    <name evidence="10" type="ORF">BKA02_000211</name>
</gene>
<feature type="region of interest" description="Disordered" evidence="7">
    <location>
        <begin position="53"/>
        <end position="73"/>
    </location>
</feature>
<proteinExistence type="predicted"/>
<dbReference type="GO" id="GO:0071555">
    <property type="term" value="P:cell wall organization"/>
    <property type="evidence" value="ECO:0007669"/>
    <property type="project" value="UniProtKB-UniRule"/>
</dbReference>
<protein>
    <recommendedName>
        <fullName evidence="9">L,D-TPase catalytic domain-containing protein</fullName>
    </recommendedName>
</protein>
<evidence type="ECO:0000256" key="7">
    <source>
        <dbReference type="SAM" id="MobiDB-lite"/>
    </source>
</evidence>
<dbReference type="InterPro" id="IPR038063">
    <property type="entry name" value="Transpep_catalytic_dom"/>
</dbReference>
<evidence type="ECO:0000256" key="8">
    <source>
        <dbReference type="SAM" id="Phobius"/>
    </source>
</evidence>
<dbReference type="CDD" id="cd16913">
    <property type="entry name" value="YkuD_like"/>
    <property type="match status" value="1"/>
</dbReference>
<dbReference type="GO" id="GO:0009252">
    <property type="term" value="P:peptidoglycan biosynthetic process"/>
    <property type="evidence" value="ECO:0007669"/>
    <property type="project" value="UniProtKB-UniPathway"/>
</dbReference>
<keyword evidence="4 6" id="KW-0573">Peptidoglycan synthesis</keyword>
<comment type="pathway">
    <text evidence="1 6">Cell wall biogenesis; peptidoglycan biosynthesis.</text>
</comment>
<evidence type="ECO:0000256" key="2">
    <source>
        <dbReference type="ARBA" id="ARBA00022679"/>
    </source>
</evidence>
<evidence type="ECO:0000259" key="9">
    <source>
        <dbReference type="PROSITE" id="PS52029"/>
    </source>
</evidence>
<evidence type="ECO:0000256" key="6">
    <source>
        <dbReference type="PROSITE-ProRule" id="PRU01373"/>
    </source>
</evidence>
<feature type="active site" description="Nucleophile" evidence="6">
    <location>
        <position position="287"/>
    </location>
</feature>